<protein>
    <submittedName>
        <fullName evidence="2">Uncharacterized protein</fullName>
    </submittedName>
</protein>
<sequence>MSAKAGKKNKSISAKSGNKANSSIPNEEYINLAEPYLSGLHNDASRYPESTKNLWERVTNSQKRYDRDSLTEEDSKKIELYKFAIEKKEPSEILRTPPHYLEASPQRNLDFIHWQSHTGPSSLGVSASGIDLRPWLASMGQLLLAVSDLSVLVDCTVLVRFSCNLEDVNQALHSFVLSFFQQTVRNLFLNDS</sequence>
<reference evidence="2 3" key="1">
    <citation type="submission" date="2017-10" db="EMBL/GenBank/DDBJ databases">
        <title>Comparative genomics in systemic dimorphic fungi from Ajellomycetaceae.</title>
        <authorList>
            <person name="Munoz J.F."/>
            <person name="Mcewen J.G."/>
            <person name="Clay O.K."/>
            <person name="Cuomo C.A."/>
        </authorList>
    </citation>
    <scope>NUCLEOTIDE SEQUENCE [LARGE SCALE GENOMIC DNA]</scope>
    <source>
        <strain evidence="2 3">UAMH7299</strain>
    </source>
</reference>
<dbReference type="Proteomes" id="UP000224634">
    <property type="component" value="Unassembled WGS sequence"/>
</dbReference>
<evidence type="ECO:0000313" key="3">
    <source>
        <dbReference type="Proteomes" id="UP000224634"/>
    </source>
</evidence>
<name>A0A2B7YZY0_POLH7</name>
<feature type="compositionally biased region" description="Polar residues" evidence="1">
    <location>
        <begin position="11"/>
        <end position="25"/>
    </location>
</feature>
<keyword evidence="3" id="KW-1185">Reference proteome</keyword>
<feature type="region of interest" description="Disordered" evidence="1">
    <location>
        <begin position="1"/>
        <end position="26"/>
    </location>
</feature>
<accession>A0A2B7YZY0</accession>
<proteinExistence type="predicted"/>
<feature type="compositionally biased region" description="Basic residues" evidence="1">
    <location>
        <begin position="1"/>
        <end position="10"/>
    </location>
</feature>
<dbReference type="AlphaFoldDB" id="A0A2B7YZY0"/>
<evidence type="ECO:0000313" key="2">
    <source>
        <dbReference type="EMBL" id="PGH26621.1"/>
    </source>
</evidence>
<dbReference type="EMBL" id="PDNA01000015">
    <property type="protein sequence ID" value="PGH26621.1"/>
    <property type="molecule type" value="Genomic_DNA"/>
</dbReference>
<gene>
    <name evidence="2" type="ORF">AJ80_01750</name>
</gene>
<comment type="caution">
    <text evidence="2">The sequence shown here is derived from an EMBL/GenBank/DDBJ whole genome shotgun (WGS) entry which is preliminary data.</text>
</comment>
<organism evidence="2 3">
    <name type="scientific">Polytolypa hystricis (strain UAMH7299)</name>
    <dbReference type="NCBI Taxonomy" id="1447883"/>
    <lineage>
        <taxon>Eukaryota</taxon>
        <taxon>Fungi</taxon>
        <taxon>Dikarya</taxon>
        <taxon>Ascomycota</taxon>
        <taxon>Pezizomycotina</taxon>
        <taxon>Eurotiomycetes</taxon>
        <taxon>Eurotiomycetidae</taxon>
        <taxon>Onygenales</taxon>
        <taxon>Onygenales incertae sedis</taxon>
        <taxon>Polytolypa</taxon>
    </lineage>
</organism>
<evidence type="ECO:0000256" key="1">
    <source>
        <dbReference type="SAM" id="MobiDB-lite"/>
    </source>
</evidence>